<dbReference type="EMBL" id="CAACVG010007368">
    <property type="protein sequence ID" value="VEN45083.1"/>
    <property type="molecule type" value="Genomic_DNA"/>
</dbReference>
<dbReference type="Proteomes" id="UP000410492">
    <property type="component" value="Unassembled WGS sequence"/>
</dbReference>
<dbReference type="InterPro" id="IPR000719">
    <property type="entry name" value="Prot_kinase_dom"/>
</dbReference>
<evidence type="ECO:0000313" key="3">
    <source>
        <dbReference type="Proteomes" id="UP000410492"/>
    </source>
</evidence>
<evidence type="ECO:0000313" key="2">
    <source>
        <dbReference type="EMBL" id="VEN45083.1"/>
    </source>
</evidence>
<dbReference type="GO" id="GO:0005524">
    <property type="term" value="F:ATP binding"/>
    <property type="evidence" value="ECO:0007669"/>
    <property type="project" value="InterPro"/>
</dbReference>
<sequence>MFGAWGSSYTICSQESLPFKSSDKKETESFDSMRSVPDVRLMLAGCSKSVRDLVRRMLTVVPQKRITIAEILKHPWIDKDVAMKYKVNTLLEANKVTSEEFLVTYNMDPPQKRLRLYSSEEPTL</sequence>
<accession>A0A653CBL1</accession>
<keyword evidence="3" id="KW-1185">Reference proteome</keyword>
<protein>
    <recommendedName>
        <fullName evidence="1">Protein kinase domain-containing protein</fullName>
    </recommendedName>
</protein>
<proteinExistence type="predicted"/>
<gene>
    <name evidence="2" type="ORF">CALMAC_LOCUS7654</name>
</gene>
<dbReference type="Gene3D" id="1.10.510.10">
    <property type="entry name" value="Transferase(Phosphotransferase) domain 1"/>
    <property type="match status" value="1"/>
</dbReference>
<dbReference type="SUPFAM" id="SSF56112">
    <property type="entry name" value="Protein kinase-like (PK-like)"/>
    <property type="match status" value="1"/>
</dbReference>
<organism evidence="2 3">
    <name type="scientific">Callosobruchus maculatus</name>
    <name type="common">Southern cowpea weevil</name>
    <name type="synonym">Pulse bruchid</name>
    <dbReference type="NCBI Taxonomy" id="64391"/>
    <lineage>
        <taxon>Eukaryota</taxon>
        <taxon>Metazoa</taxon>
        <taxon>Ecdysozoa</taxon>
        <taxon>Arthropoda</taxon>
        <taxon>Hexapoda</taxon>
        <taxon>Insecta</taxon>
        <taxon>Pterygota</taxon>
        <taxon>Neoptera</taxon>
        <taxon>Endopterygota</taxon>
        <taxon>Coleoptera</taxon>
        <taxon>Polyphaga</taxon>
        <taxon>Cucujiformia</taxon>
        <taxon>Chrysomeloidea</taxon>
        <taxon>Chrysomelidae</taxon>
        <taxon>Bruchinae</taxon>
        <taxon>Bruchini</taxon>
        <taxon>Callosobruchus</taxon>
    </lineage>
</organism>
<evidence type="ECO:0000259" key="1">
    <source>
        <dbReference type="PROSITE" id="PS50011"/>
    </source>
</evidence>
<feature type="domain" description="Protein kinase" evidence="1">
    <location>
        <begin position="1"/>
        <end position="77"/>
    </location>
</feature>
<dbReference type="PROSITE" id="PS50011">
    <property type="entry name" value="PROTEIN_KINASE_DOM"/>
    <property type="match status" value="1"/>
</dbReference>
<name>A0A653CBL1_CALMS</name>
<dbReference type="OrthoDB" id="40902at2759"/>
<dbReference type="GO" id="GO:0004672">
    <property type="term" value="F:protein kinase activity"/>
    <property type="evidence" value="ECO:0007669"/>
    <property type="project" value="InterPro"/>
</dbReference>
<reference evidence="2 3" key="1">
    <citation type="submission" date="2019-01" db="EMBL/GenBank/DDBJ databases">
        <authorList>
            <person name="Sayadi A."/>
        </authorList>
    </citation>
    <scope>NUCLEOTIDE SEQUENCE [LARGE SCALE GENOMIC DNA]</scope>
</reference>
<dbReference type="AlphaFoldDB" id="A0A653CBL1"/>
<dbReference type="InterPro" id="IPR011009">
    <property type="entry name" value="Kinase-like_dom_sf"/>
</dbReference>